<keyword evidence="4 9" id="KW-0418">Kinase</keyword>
<comment type="catalytic activity">
    <reaction evidence="1">
        <text>ATP + protein L-histidine = ADP + protein N-phospho-L-histidine.</text>
        <dbReference type="EC" id="2.7.13.3"/>
    </reaction>
</comment>
<keyword evidence="7" id="KW-0812">Transmembrane</keyword>
<dbReference type="EMBL" id="AP025184">
    <property type="protein sequence ID" value="BDB55525.1"/>
    <property type="molecule type" value="Genomic_DNA"/>
</dbReference>
<feature type="transmembrane region" description="Helical" evidence="7">
    <location>
        <begin position="299"/>
        <end position="317"/>
    </location>
</feature>
<dbReference type="PANTHER" id="PTHR24421:SF10">
    <property type="entry name" value="NITRATE_NITRITE SENSOR PROTEIN NARQ"/>
    <property type="match status" value="1"/>
</dbReference>
<evidence type="ECO:0000256" key="2">
    <source>
        <dbReference type="ARBA" id="ARBA00012438"/>
    </source>
</evidence>
<gene>
    <name evidence="9" type="ORF">GENT5_18300</name>
</gene>
<dbReference type="Proteomes" id="UP001319867">
    <property type="component" value="Chromosome"/>
</dbReference>
<dbReference type="InterPro" id="IPR005467">
    <property type="entry name" value="His_kinase_dom"/>
</dbReference>
<reference evidence="9 10" key="2">
    <citation type="journal article" date="2022" name="Microorganisms">
        <title>Complete Genome Sequences of Two Flavobacterium ammonificans Strains and a Flavobacterium ammoniigenes Strain of Ammonifying Bacterioplankton Isolated from Surface River Water.</title>
        <authorList>
            <person name="Suda W."/>
            <person name="Ogata Y."/>
            <person name="Shindo C."/>
            <person name="Watanabe K."/>
        </authorList>
    </citation>
    <scope>NUCLEOTIDE SEQUENCE [LARGE SCALE GENOMIC DNA]</scope>
    <source>
        <strain evidence="9 10">GENT5</strain>
    </source>
</reference>
<evidence type="ECO:0000313" key="9">
    <source>
        <dbReference type="EMBL" id="BDB55525.1"/>
    </source>
</evidence>
<dbReference type="InterPro" id="IPR003594">
    <property type="entry name" value="HATPase_dom"/>
</dbReference>
<evidence type="ECO:0000256" key="4">
    <source>
        <dbReference type="ARBA" id="ARBA00022777"/>
    </source>
</evidence>
<dbReference type="PROSITE" id="PS50109">
    <property type="entry name" value="HIS_KIN"/>
    <property type="match status" value="1"/>
</dbReference>
<keyword evidence="10" id="KW-1185">Reference proteome</keyword>
<dbReference type="GO" id="GO:0016301">
    <property type="term" value="F:kinase activity"/>
    <property type="evidence" value="ECO:0007669"/>
    <property type="project" value="UniProtKB-KW"/>
</dbReference>
<keyword evidence="7" id="KW-0472">Membrane</keyword>
<proteinExistence type="predicted"/>
<evidence type="ECO:0000256" key="7">
    <source>
        <dbReference type="SAM" id="Phobius"/>
    </source>
</evidence>
<accession>A0ABN6L1Q7</accession>
<dbReference type="SUPFAM" id="SSF55874">
    <property type="entry name" value="ATPase domain of HSP90 chaperone/DNA topoisomerase II/histidine kinase"/>
    <property type="match status" value="1"/>
</dbReference>
<keyword evidence="6" id="KW-0175">Coiled coil</keyword>
<sequence>MSVFSFKKTPSKEEIGLELKSAIHLMREGKYDQSLIKCRHILRYAIFLNDYDLIASTYNTIGGNFDLFSNPEKSFFYYNKGLMYANKTKDSKLKNLLHNNLGNIYCFDKKEYKKGINHYKKSLEYSAIAKDSSQLLLTNLNIAWAFFDIKEFDQGYPYLQFVNKYHEKHGSDMTIVAINMLNAIYHADKRESSNAEYYFNKAIRLGKTSNEKFDLALTHQEYANYLKSIGNYKDAFENLLLYKTITDQINNEEKLNNARTEGLNLEIEEYKREVQKIEAQYKTQQEVLAQEKTMTRRKFFAIISIFLISIVLFYLYIQNSRLIQKNRLNGLRNKLQQNIINATLTGQEMERKKIAYFLHDNISALLSTAGIHLSIINSKSDQKNEELTKTITILNEVHEKVRDLSHELIPALLVRFGLFYAVEDVCEKNSNSKLQVEYESSIEKEKRFADEFEIKIFFIISELINNIIKHSNASIAKISIDLNQDQLQIKAFDNGKGFDTKQFNTAEGFGINQIKSRINGMNGKFIIDSKLDMGTIITIEVPIPSEN</sequence>
<dbReference type="InterPro" id="IPR011990">
    <property type="entry name" value="TPR-like_helical_dom_sf"/>
</dbReference>
<feature type="coiled-coil region" evidence="6">
    <location>
        <begin position="260"/>
        <end position="287"/>
    </location>
</feature>
<protein>
    <recommendedName>
        <fullName evidence="2">histidine kinase</fullName>
        <ecNumber evidence="2">2.7.13.3</ecNumber>
    </recommendedName>
</protein>
<dbReference type="Gene3D" id="3.30.565.10">
    <property type="entry name" value="Histidine kinase-like ATPase, C-terminal domain"/>
    <property type="match status" value="1"/>
</dbReference>
<feature type="domain" description="Histidine kinase" evidence="8">
    <location>
        <begin position="353"/>
        <end position="545"/>
    </location>
</feature>
<evidence type="ECO:0000256" key="6">
    <source>
        <dbReference type="SAM" id="Coils"/>
    </source>
</evidence>
<name>A0ABN6L1Q7_9FLAO</name>
<keyword evidence="3" id="KW-0808">Transferase</keyword>
<dbReference type="InterPro" id="IPR036890">
    <property type="entry name" value="HATPase_C_sf"/>
</dbReference>
<reference evidence="9 10" key="1">
    <citation type="journal article" date="2022" name="Int. J. Syst. Evol. Microbiol.">
        <title>Flavobacterium ammonificans sp. nov. and Flavobacterium ammoniigenes sp. nov., ammonifying bacteria isolated from surface river water.</title>
        <authorList>
            <person name="Watanabe K."/>
            <person name="Kitamura T."/>
            <person name="Ogata Y."/>
            <person name="Shindo C."/>
            <person name="Suda W."/>
        </authorList>
    </citation>
    <scope>NUCLEOTIDE SEQUENCE [LARGE SCALE GENOMIC DNA]</scope>
    <source>
        <strain evidence="9 10">GENT5</strain>
    </source>
</reference>
<dbReference type="SUPFAM" id="SSF48452">
    <property type="entry name" value="TPR-like"/>
    <property type="match status" value="2"/>
</dbReference>
<evidence type="ECO:0000259" key="8">
    <source>
        <dbReference type="PROSITE" id="PS50109"/>
    </source>
</evidence>
<keyword evidence="7" id="KW-1133">Transmembrane helix</keyword>
<dbReference type="PANTHER" id="PTHR24421">
    <property type="entry name" value="NITRATE/NITRITE SENSOR PROTEIN NARX-RELATED"/>
    <property type="match status" value="1"/>
</dbReference>
<evidence type="ECO:0000256" key="5">
    <source>
        <dbReference type="ARBA" id="ARBA00023012"/>
    </source>
</evidence>
<evidence type="ECO:0000256" key="1">
    <source>
        <dbReference type="ARBA" id="ARBA00000085"/>
    </source>
</evidence>
<dbReference type="Gene3D" id="1.25.40.10">
    <property type="entry name" value="Tetratricopeptide repeat domain"/>
    <property type="match status" value="1"/>
</dbReference>
<dbReference type="CDD" id="cd16917">
    <property type="entry name" value="HATPase_UhpB-NarQ-NarX-like"/>
    <property type="match status" value="1"/>
</dbReference>
<dbReference type="InterPro" id="IPR050482">
    <property type="entry name" value="Sensor_HK_TwoCompSys"/>
</dbReference>
<organism evidence="9 10">
    <name type="scientific">Flavobacterium ammoniigenes</name>
    <dbReference type="NCBI Taxonomy" id="1751095"/>
    <lineage>
        <taxon>Bacteria</taxon>
        <taxon>Pseudomonadati</taxon>
        <taxon>Bacteroidota</taxon>
        <taxon>Flavobacteriia</taxon>
        <taxon>Flavobacteriales</taxon>
        <taxon>Flavobacteriaceae</taxon>
        <taxon>Flavobacterium</taxon>
    </lineage>
</organism>
<evidence type="ECO:0000313" key="10">
    <source>
        <dbReference type="Proteomes" id="UP001319867"/>
    </source>
</evidence>
<evidence type="ECO:0000256" key="3">
    <source>
        <dbReference type="ARBA" id="ARBA00022679"/>
    </source>
</evidence>
<dbReference type="EC" id="2.7.13.3" evidence="2"/>
<dbReference type="Pfam" id="PF02518">
    <property type="entry name" value="HATPase_c"/>
    <property type="match status" value="1"/>
</dbReference>
<keyword evidence="5" id="KW-0902">Two-component regulatory system</keyword>